<evidence type="ECO:0000256" key="1">
    <source>
        <dbReference type="ARBA" id="ARBA00022737"/>
    </source>
</evidence>
<accession>A0ABW0QV94</accession>
<dbReference type="CDD" id="cd05819">
    <property type="entry name" value="NHL"/>
    <property type="match status" value="1"/>
</dbReference>
<dbReference type="SUPFAM" id="SSF101898">
    <property type="entry name" value="NHL repeat"/>
    <property type="match status" value="1"/>
</dbReference>
<feature type="signal peptide" evidence="4">
    <location>
        <begin position="1"/>
        <end position="25"/>
    </location>
</feature>
<gene>
    <name evidence="5" type="ORF">ACFPQ4_04605</name>
</gene>
<evidence type="ECO:0000256" key="2">
    <source>
        <dbReference type="PROSITE-ProRule" id="PRU00504"/>
    </source>
</evidence>
<keyword evidence="3" id="KW-1133">Transmembrane helix</keyword>
<dbReference type="InterPro" id="IPR011042">
    <property type="entry name" value="6-blade_b-propeller_TolB-like"/>
</dbReference>
<proteinExistence type="predicted"/>
<feature type="transmembrane region" description="Helical" evidence="3">
    <location>
        <begin position="451"/>
        <end position="471"/>
    </location>
</feature>
<keyword evidence="3" id="KW-0472">Membrane</keyword>
<dbReference type="Gene3D" id="1.25.40.10">
    <property type="entry name" value="Tetratricopeptide repeat domain"/>
    <property type="match status" value="1"/>
</dbReference>
<keyword evidence="4" id="KW-0732">Signal</keyword>
<dbReference type="PROSITE" id="PS51125">
    <property type="entry name" value="NHL"/>
    <property type="match status" value="2"/>
</dbReference>
<dbReference type="PANTHER" id="PTHR24104">
    <property type="entry name" value="E3 UBIQUITIN-PROTEIN LIGASE NHLRC1-RELATED"/>
    <property type="match status" value="1"/>
</dbReference>
<feature type="repeat" description="NHL" evidence="2">
    <location>
        <begin position="100"/>
        <end position="141"/>
    </location>
</feature>
<name>A0ABW0QV94_9BACL</name>
<comment type="caution">
    <text evidence="5">The sequence shown here is derived from an EMBL/GenBank/DDBJ whole genome shotgun (WGS) entry which is preliminary data.</text>
</comment>
<dbReference type="InterPro" id="IPR011990">
    <property type="entry name" value="TPR-like_helical_dom_sf"/>
</dbReference>
<dbReference type="PANTHER" id="PTHR24104:SF25">
    <property type="entry name" value="PROTEIN LIN-41"/>
    <property type="match status" value="1"/>
</dbReference>
<dbReference type="SUPFAM" id="SSF48452">
    <property type="entry name" value="TPR-like"/>
    <property type="match status" value="1"/>
</dbReference>
<reference evidence="6" key="1">
    <citation type="journal article" date="2019" name="Int. J. Syst. Evol. Microbiol.">
        <title>The Global Catalogue of Microorganisms (GCM) 10K type strain sequencing project: providing services to taxonomists for standard genome sequencing and annotation.</title>
        <authorList>
            <consortium name="The Broad Institute Genomics Platform"/>
            <consortium name="The Broad Institute Genome Sequencing Center for Infectious Disease"/>
            <person name="Wu L."/>
            <person name="Ma J."/>
        </authorList>
    </citation>
    <scope>NUCLEOTIDE SEQUENCE [LARGE SCALE GENOMIC DNA]</scope>
    <source>
        <strain evidence="6">CGMCC 1.18578</strain>
    </source>
</reference>
<evidence type="ECO:0000256" key="4">
    <source>
        <dbReference type="SAM" id="SignalP"/>
    </source>
</evidence>
<keyword evidence="3" id="KW-0812">Transmembrane</keyword>
<dbReference type="Proteomes" id="UP001596108">
    <property type="component" value="Unassembled WGS sequence"/>
</dbReference>
<sequence length="486" mass="54650">MDLKKWTLGIVAGVVLLSSAPTANASAPYESYIYNYYAEAVAIPAPYLPSKSISGTDFGAGSFKEPKDMYVSKEGLIYVLDSGNNRIVVADSDWKLVRILTEFDNNGKTDGFNNPEGIFVKDDRIYVADTENQRVVVLSTEGMLIRVIQKPQSDVLPQSFAFYPRKITVDNANRVFVIARGIFEGIMQFDEQDRFIGYVGTIKIKSNPTDLLWRKFATKAQREKMALYVPTEFASVDIDSKGFVYATNIDPGSDVPIKRLNPSGEDVLKRYGNLPVKGDVRFPIYGAMNGPSKLTDIKVLDNGKYIALDSLRGRLFTYDGEGNMLYMFGGMGNQLGTFKSPAAVEAIGDSIVVLDRGAARIVLFETTEFGQKVNDAVAYHYNGDEDNAANAWREVLRLNANYDIAYIGIGKALLMEKRSGEAISYFKQGMNRKYYSTAFKQHRKELMKENVGTFLTSLVILLLAWIAFKIWRTWRRRRIDRRAQFD</sequence>
<dbReference type="EMBL" id="JBHSNC010000012">
    <property type="protein sequence ID" value="MFC5528735.1"/>
    <property type="molecule type" value="Genomic_DNA"/>
</dbReference>
<dbReference type="Gene3D" id="2.120.10.30">
    <property type="entry name" value="TolB, C-terminal domain"/>
    <property type="match status" value="1"/>
</dbReference>
<evidence type="ECO:0000313" key="6">
    <source>
        <dbReference type="Proteomes" id="UP001596108"/>
    </source>
</evidence>
<dbReference type="SUPFAM" id="SSF63829">
    <property type="entry name" value="Calcium-dependent phosphotriesterase"/>
    <property type="match status" value="1"/>
</dbReference>
<evidence type="ECO:0000313" key="5">
    <source>
        <dbReference type="EMBL" id="MFC5528735.1"/>
    </source>
</evidence>
<feature type="chain" id="PRO_5046085706" evidence="4">
    <location>
        <begin position="26"/>
        <end position="486"/>
    </location>
</feature>
<keyword evidence="1" id="KW-0677">Repeat</keyword>
<dbReference type="InterPro" id="IPR001258">
    <property type="entry name" value="NHL_repeat"/>
</dbReference>
<protein>
    <submittedName>
        <fullName evidence="5">Gluconolactonase</fullName>
    </submittedName>
</protein>
<dbReference type="InterPro" id="IPR050952">
    <property type="entry name" value="TRIM-NHL_E3_ligases"/>
</dbReference>
<feature type="repeat" description="NHL" evidence="2">
    <location>
        <begin position="50"/>
        <end position="93"/>
    </location>
</feature>
<organism evidence="5 6">
    <name type="scientific">Cohnella yongneupensis</name>
    <dbReference type="NCBI Taxonomy" id="425006"/>
    <lineage>
        <taxon>Bacteria</taxon>
        <taxon>Bacillati</taxon>
        <taxon>Bacillota</taxon>
        <taxon>Bacilli</taxon>
        <taxon>Bacillales</taxon>
        <taxon>Paenibacillaceae</taxon>
        <taxon>Cohnella</taxon>
    </lineage>
</organism>
<dbReference type="Pfam" id="PF01436">
    <property type="entry name" value="NHL"/>
    <property type="match status" value="2"/>
</dbReference>
<dbReference type="RefSeq" id="WP_378110596.1">
    <property type="nucleotide sequence ID" value="NZ_JBHSNC010000012.1"/>
</dbReference>
<keyword evidence="6" id="KW-1185">Reference proteome</keyword>
<evidence type="ECO:0000256" key="3">
    <source>
        <dbReference type="SAM" id="Phobius"/>
    </source>
</evidence>